<dbReference type="EMBL" id="CM043797">
    <property type="protein sequence ID" value="KAI4815976.1"/>
    <property type="molecule type" value="Genomic_DNA"/>
</dbReference>
<sequence length="207" mass="23874">MIPGALSAVDKTMEETFMRFAKSSGGFTGLYSQFGAYQRWCRTTSTRAQFYEKTLEMVDLIKDPDCQRAGKHRELEKAEVKKGEAIQRTIETIRNFTNPFTISDKDRLYSLASGAPVLRSRWTCYKQKLWARLLKLSSSNGYRAESQVASLTQSKRRSSRPWKLVTKRSPSHPHRERSSSIRSKAILLSCSLSSHNMQRSHWTWRNS</sequence>
<keyword evidence="2" id="KW-1185">Reference proteome</keyword>
<comment type="caution">
    <text evidence="1">The sequence shown here is derived from an EMBL/GenBank/DDBJ whole genome shotgun (WGS) entry which is preliminary data.</text>
</comment>
<evidence type="ECO:0000313" key="1">
    <source>
        <dbReference type="EMBL" id="KAI4815976.1"/>
    </source>
</evidence>
<organism evidence="1 2">
    <name type="scientific">Chaenocephalus aceratus</name>
    <name type="common">Blackfin icefish</name>
    <name type="synonym">Chaenichthys aceratus</name>
    <dbReference type="NCBI Taxonomy" id="36190"/>
    <lineage>
        <taxon>Eukaryota</taxon>
        <taxon>Metazoa</taxon>
        <taxon>Chordata</taxon>
        <taxon>Craniata</taxon>
        <taxon>Vertebrata</taxon>
        <taxon>Euteleostomi</taxon>
        <taxon>Actinopterygii</taxon>
        <taxon>Neopterygii</taxon>
        <taxon>Teleostei</taxon>
        <taxon>Neoteleostei</taxon>
        <taxon>Acanthomorphata</taxon>
        <taxon>Eupercaria</taxon>
        <taxon>Perciformes</taxon>
        <taxon>Notothenioidei</taxon>
        <taxon>Channichthyidae</taxon>
        <taxon>Chaenocephalus</taxon>
    </lineage>
</organism>
<protein>
    <submittedName>
        <fullName evidence="1">Uncharacterized protein</fullName>
    </submittedName>
</protein>
<gene>
    <name evidence="1" type="ORF">KUCAC02_006099</name>
</gene>
<evidence type="ECO:0000313" key="2">
    <source>
        <dbReference type="Proteomes" id="UP001057452"/>
    </source>
</evidence>
<name>A0ACB9WR92_CHAAC</name>
<proteinExistence type="predicted"/>
<dbReference type="Proteomes" id="UP001057452">
    <property type="component" value="Chromosome 13"/>
</dbReference>
<reference evidence="1" key="1">
    <citation type="submission" date="2022-05" db="EMBL/GenBank/DDBJ databases">
        <title>Chromosome-level genome of Chaenocephalus aceratus.</title>
        <authorList>
            <person name="Park H."/>
        </authorList>
    </citation>
    <scope>NUCLEOTIDE SEQUENCE</scope>
    <source>
        <strain evidence="1">KU_202001</strain>
    </source>
</reference>
<accession>A0ACB9WR92</accession>